<dbReference type="PATRIC" id="fig|1502293.3.peg.612"/>
<reference evidence="1 2" key="1">
    <citation type="submission" date="2014-06" db="EMBL/GenBank/DDBJ databases">
        <authorList>
            <person name="Ngugi D.K."/>
            <person name="Blom J."/>
            <person name="Alam I."/>
            <person name="Rashid M."/>
            <person name="Ba Alawi W."/>
            <person name="Zhang G."/>
            <person name="Hikmawan T."/>
            <person name="Guan Y."/>
            <person name="Antunes A."/>
            <person name="Siam R."/>
            <person name="ElDorry H."/>
            <person name="Bajic V."/>
            <person name="Stingl U."/>
        </authorList>
    </citation>
    <scope>NUCLEOTIDE SEQUENCE [LARGE SCALE GENOMIC DNA]</scope>
    <source>
        <strain evidence="1">SCGC AAA799-N04</strain>
    </source>
</reference>
<evidence type="ECO:0000313" key="2">
    <source>
        <dbReference type="Proteomes" id="UP000028059"/>
    </source>
</evidence>
<dbReference type="Proteomes" id="UP000028059">
    <property type="component" value="Unassembled WGS sequence"/>
</dbReference>
<accession>A0A081RNQ3</accession>
<name>A0A081RNQ3_9ARCH</name>
<organism evidence="1 2">
    <name type="scientific">Marine Group I thaumarchaeote SCGC AAA799-N04</name>
    <dbReference type="NCBI Taxonomy" id="1502293"/>
    <lineage>
        <taxon>Archaea</taxon>
        <taxon>Nitrososphaerota</taxon>
        <taxon>Marine Group I</taxon>
    </lineage>
</organism>
<keyword evidence="2" id="KW-1185">Reference proteome</keyword>
<sequence length="95" mass="10595">MKTTISCEDKYEAQKLASLIYIKDGNETFITGILNVVKNELVVSLKDKSAHSVLLEDEANVEQFADFAQSLIDKEHKIISTKILGNQVEIVKGEI</sequence>
<dbReference type="AlphaFoldDB" id="A0A081RNQ3"/>
<proteinExistence type="predicted"/>
<evidence type="ECO:0000313" key="1">
    <source>
        <dbReference type="EMBL" id="KEQ56826.1"/>
    </source>
</evidence>
<comment type="caution">
    <text evidence="1">The sequence shown here is derived from an EMBL/GenBank/DDBJ whole genome shotgun (WGS) entry which is preliminary data.</text>
</comment>
<gene>
    <name evidence="1" type="ORF">AAA799N04_00655</name>
</gene>
<protein>
    <submittedName>
        <fullName evidence="1">Uncharacterized protein</fullName>
    </submittedName>
</protein>
<dbReference type="EMBL" id="JOKN01000008">
    <property type="protein sequence ID" value="KEQ56826.1"/>
    <property type="molecule type" value="Genomic_DNA"/>
</dbReference>